<evidence type="ECO:0000256" key="2">
    <source>
        <dbReference type="SAM" id="MobiDB-lite"/>
    </source>
</evidence>
<comment type="catalytic activity">
    <reaction evidence="1">
        <text>ATP + H2O = ADP + phosphate + H(+)</text>
        <dbReference type="Rhea" id="RHEA:13065"/>
        <dbReference type="ChEBI" id="CHEBI:15377"/>
        <dbReference type="ChEBI" id="CHEBI:15378"/>
        <dbReference type="ChEBI" id="CHEBI:30616"/>
        <dbReference type="ChEBI" id="CHEBI:43474"/>
        <dbReference type="ChEBI" id="CHEBI:456216"/>
        <dbReference type="EC" id="5.6.2.3"/>
    </reaction>
</comment>
<gene>
    <name evidence="6" type="ORF">MVEN_02317800</name>
</gene>
<keyword evidence="1" id="KW-0067">ATP-binding</keyword>
<feature type="region of interest" description="Disordered" evidence="2">
    <location>
        <begin position="80"/>
        <end position="132"/>
    </location>
</feature>
<dbReference type="Pfam" id="PF05970">
    <property type="entry name" value="PIF1"/>
    <property type="match status" value="1"/>
</dbReference>
<keyword evidence="7" id="KW-1185">Reference proteome</keyword>
<dbReference type="EC" id="5.6.2.3" evidence="1"/>
<sequence length="1437" mass="163161">MSEVPPKCRDVEKPLGFPELAAKLPARHSQLYSFFFPFAPRPPPRSIVLCTDYTDVLAIEYVFFTPSTFSINRVNSKSGLHHKQSFASKKMETPPTSPQRQQSRQRQVLRDIHVSQDGSPHRRRIPSSSDTQTRDLWLKRSVIGGHMKNASKNRHACVNAIGRHDLFLRAHSLQDSSLNEIGDKGNVTKQRIVWMLIPRPNSTGPAESRILRALPNGLTTPPTQQNANMQDRLQRENSLAPLDQRGTGNNWGRNGRLVTSLVSDDKTNNRHGPNVWVFRILGNLRHLSGALTAPDGVAPSYAQLYMCDHSVALQQRMNRNSNLCEDTMRSLQALLTAHHPYAPIYKQAYEILEDLGDVEEAEVRLRVMPGQDHRRYNLPNADEVAVILPGDGSANDNRDIILRNRQADNAPMQRISDIHPAYMPLYYVLLFPCGEHGWHPDLYLNDPEKARPGRLSQTRYYAFRLFQRDGEFSTILRGGRLLQQYMVDAFASADQNRLTYFRRNQRKIRASLYNGLEDAISSQDDNVDLDELGKRFILPSSYIGGLRHMQQRYQDAMTIARYFRKVDLFITVTTNPLWEEITRALLRGQTSYDRPDLVARVFQLKKREIIKELHEDGIFGQCAAYVYTIEFQKRGLPHMHMLIFLKTPLKLLSPDDIDSVIWAKWPDPETQPMLFETVQRCMIHGPCGVLNPRVPCMENKKCTKYFPKPFQPSKSMDTDGYPLYHRPEDGRAYQVGRHMVDNSWIVPYSPYLSAKYDCHINVECAATVKSIKYPFKYIHKGGDHATLQVERDEIKMYIDGRYIGPPESAWRIFHFGLHTQIPNVVRLPVHLAGQHTVTFDAGEDPQEVLERGGQCTKLQAFFAANRDEGRVGELARSHTYQEFPQVFTWKGTAKPPRWGIRKDGWALGRMYFVSPSGGERFYLRTLLTMVKGPRSHEDLYHYQGVRCDTYRQVCLARGILQDDGEWRRCLDEAAEMQTGTRLRHLFVTILLFCNPSEPRALWEEFRVYICDDLAHRLRRMGFEDPTDDDTFDYGLFLLQKLLSESGRSLKDFEMPDPQRDWTSAIDNPLIAEQLAYNQAEERERAAINVDRMNAEQKDAFQQIVESVERKLGKIFFLNGAGGTGKTFVYNTLAHHFRGETCIVLCVASSGIAALLLQGGRTAHSVFKLPIDGLNDESTCSIPKESHRAALIRATKLCIWDEAPMHDRKCHETVDRTLRDLFGNDQLYGGLTMVFGGDPKQILPVVPKGTQEEILDASIFRSYIWRDIVVLTLTQNMRLEAGPDGSNFAKWLLDVGHGTINDDEGALTLPDDMLTGDSNALINSIFPGIRCPTPPPNYFLERSILAAQNGDVDGLNDNILDRMSGERRIFISADKITKEAGADDLQLHDAMPPEYLRSLDASGLALGELSLKVGCPIILLRNLAPSAGLCNGTRLVGS</sequence>
<comment type="similarity">
    <text evidence="1">Belongs to the helicase family.</text>
</comment>
<dbReference type="Gene3D" id="3.40.50.300">
    <property type="entry name" value="P-loop containing nucleotide triphosphate hydrolases"/>
    <property type="match status" value="1"/>
</dbReference>
<feature type="domain" description="DNA helicase Pif1-like 2B" evidence="5">
    <location>
        <begin position="1393"/>
        <end position="1435"/>
    </location>
</feature>
<comment type="caution">
    <text evidence="6">The sequence shown here is derived from an EMBL/GenBank/DDBJ whole genome shotgun (WGS) entry which is preliminary data.</text>
</comment>
<name>A0A8H7CEC5_9AGAR</name>
<dbReference type="GO" id="GO:0043139">
    <property type="term" value="F:5'-3' DNA helicase activity"/>
    <property type="evidence" value="ECO:0007669"/>
    <property type="project" value="UniProtKB-EC"/>
</dbReference>
<keyword evidence="1" id="KW-0234">DNA repair</keyword>
<evidence type="ECO:0000259" key="4">
    <source>
        <dbReference type="Pfam" id="PF14214"/>
    </source>
</evidence>
<dbReference type="EMBL" id="JACAZI010000027">
    <property type="protein sequence ID" value="KAF7334120.1"/>
    <property type="molecule type" value="Genomic_DNA"/>
</dbReference>
<dbReference type="InterPro" id="IPR010285">
    <property type="entry name" value="DNA_helicase_pif1-like_DEAD"/>
</dbReference>
<accession>A0A8H7CEC5</accession>
<dbReference type="GO" id="GO:0016787">
    <property type="term" value="F:hydrolase activity"/>
    <property type="evidence" value="ECO:0007669"/>
    <property type="project" value="UniProtKB-KW"/>
</dbReference>
<evidence type="ECO:0000313" key="7">
    <source>
        <dbReference type="Proteomes" id="UP000620124"/>
    </source>
</evidence>
<reference evidence="6" key="1">
    <citation type="submission" date="2020-05" db="EMBL/GenBank/DDBJ databases">
        <title>Mycena genomes resolve the evolution of fungal bioluminescence.</title>
        <authorList>
            <person name="Tsai I.J."/>
        </authorList>
    </citation>
    <scope>NUCLEOTIDE SEQUENCE</scope>
    <source>
        <strain evidence="6">CCC161011</strain>
    </source>
</reference>
<feature type="domain" description="Helitron helicase-like" evidence="4">
    <location>
        <begin position="460"/>
        <end position="643"/>
    </location>
</feature>
<dbReference type="GO" id="GO:0006310">
    <property type="term" value="P:DNA recombination"/>
    <property type="evidence" value="ECO:0007669"/>
    <property type="project" value="UniProtKB-KW"/>
</dbReference>
<proteinExistence type="inferred from homology"/>
<evidence type="ECO:0000313" key="6">
    <source>
        <dbReference type="EMBL" id="KAF7334120.1"/>
    </source>
</evidence>
<organism evidence="6 7">
    <name type="scientific">Mycena venus</name>
    <dbReference type="NCBI Taxonomy" id="2733690"/>
    <lineage>
        <taxon>Eukaryota</taxon>
        <taxon>Fungi</taxon>
        <taxon>Dikarya</taxon>
        <taxon>Basidiomycota</taxon>
        <taxon>Agaricomycotina</taxon>
        <taxon>Agaricomycetes</taxon>
        <taxon>Agaricomycetidae</taxon>
        <taxon>Agaricales</taxon>
        <taxon>Marasmiineae</taxon>
        <taxon>Mycenaceae</taxon>
        <taxon>Mycena</taxon>
    </lineage>
</organism>
<evidence type="ECO:0000259" key="5">
    <source>
        <dbReference type="Pfam" id="PF21530"/>
    </source>
</evidence>
<evidence type="ECO:0000256" key="1">
    <source>
        <dbReference type="RuleBase" id="RU363044"/>
    </source>
</evidence>
<dbReference type="Pfam" id="PF21530">
    <property type="entry name" value="Pif1_2B_dom"/>
    <property type="match status" value="1"/>
</dbReference>
<keyword evidence="1 6" id="KW-0347">Helicase</keyword>
<keyword evidence="1" id="KW-0547">Nucleotide-binding</keyword>
<dbReference type="OrthoDB" id="3366231at2759"/>
<dbReference type="PANTHER" id="PTHR10492">
    <property type="match status" value="1"/>
</dbReference>
<protein>
    <recommendedName>
        <fullName evidence="1">ATP-dependent DNA helicase</fullName>
        <ecNumber evidence="1">5.6.2.3</ecNumber>
    </recommendedName>
</protein>
<dbReference type="Proteomes" id="UP000620124">
    <property type="component" value="Unassembled WGS sequence"/>
</dbReference>
<keyword evidence="1" id="KW-0378">Hydrolase</keyword>
<dbReference type="GO" id="GO:0000723">
    <property type="term" value="P:telomere maintenance"/>
    <property type="evidence" value="ECO:0007669"/>
    <property type="project" value="InterPro"/>
</dbReference>
<dbReference type="InterPro" id="IPR049163">
    <property type="entry name" value="Pif1-like_2B_dom"/>
</dbReference>
<dbReference type="GO" id="GO:0005524">
    <property type="term" value="F:ATP binding"/>
    <property type="evidence" value="ECO:0007669"/>
    <property type="project" value="UniProtKB-KW"/>
</dbReference>
<feature type="domain" description="DNA helicase Pif1-like DEAD-box helicase" evidence="3">
    <location>
        <begin position="1092"/>
        <end position="1302"/>
    </location>
</feature>
<evidence type="ECO:0000259" key="3">
    <source>
        <dbReference type="Pfam" id="PF05970"/>
    </source>
</evidence>
<keyword evidence="1" id="KW-0227">DNA damage</keyword>
<dbReference type="SUPFAM" id="SSF52540">
    <property type="entry name" value="P-loop containing nucleoside triphosphate hydrolases"/>
    <property type="match status" value="2"/>
</dbReference>
<dbReference type="Pfam" id="PF14214">
    <property type="entry name" value="Helitron_like_N"/>
    <property type="match status" value="1"/>
</dbReference>
<dbReference type="PANTHER" id="PTHR10492:SF57">
    <property type="entry name" value="ATP-DEPENDENT DNA HELICASE"/>
    <property type="match status" value="1"/>
</dbReference>
<keyword evidence="1" id="KW-0233">DNA recombination</keyword>
<dbReference type="InterPro" id="IPR025476">
    <property type="entry name" value="Helitron_helicase-like"/>
</dbReference>
<dbReference type="GO" id="GO:0006281">
    <property type="term" value="P:DNA repair"/>
    <property type="evidence" value="ECO:0007669"/>
    <property type="project" value="UniProtKB-KW"/>
</dbReference>
<comment type="cofactor">
    <cofactor evidence="1">
        <name>Mg(2+)</name>
        <dbReference type="ChEBI" id="CHEBI:18420"/>
    </cofactor>
</comment>
<dbReference type="InterPro" id="IPR027417">
    <property type="entry name" value="P-loop_NTPase"/>
</dbReference>